<evidence type="ECO:0000256" key="5">
    <source>
        <dbReference type="ARBA" id="ARBA00023315"/>
    </source>
</evidence>
<gene>
    <name evidence="7" type="ORF">HNP76_000559</name>
</gene>
<dbReference type="InterPro" id="IPR050644">
    <property type="entry name" value="PG_Glycine_Bridge_Synth"/>
</dbReference>
<dbReference type="GO" id="GO:0008360">
    <property type="term" value="P:regulation of cell shape"/>
    <property type="evidence" value="ECO:0007669"/>
    <property type="project" value="UniProtKB-KW"/>
</dbReference>
<evidence type="ECO:0000256" key="6">
    <source>
        <dbReference type="ARBA" id="ARBA00023316"/>
    </source>
</evidence>
<proteinExistence type="inferred from homology"/>
<dbReference type="GO" id="GO:0071555">
    <property type="term" value="P:cell wall organization"/>
    <property type="evidence" value="ECO:0007669"/>
    <property type="project" value="UniProtKB-KW"/>
</dbReference>
<dbReference type="RefSeq" id="WP_246462718.1">
    <property type="nucleotide sequence ID" value="NZ_CP031518.1"/>
</dbReference>
<accession>A0A7W8LLC3</accession>
<dbReference type="PROSITE" id="PS51191">
    <property type="entry name" value="FEMABX"/>
    <property type="match status" value="1"/>
</dbReference>
<dbReference type="PANTHER" id="PTHR36174:SF1">
    <property type="entry name" value="LIPID II:GLYCINE GLYCYLTRANSFERASE"/>
    <property type="match status" value="1"/>
</dbReference>
<dbReference type="PANTHER" id="PTHR36174">
    <property type="entry name" value="LIPID II:GLYCINE GLYCYLTRANSFERASE"/>
    <property type="match status" value="1"/>
</dbReference>
<dbReference type="EMBL" id="JACHFQ010000002">
    <property type="protein sequence ID" value="MBB5225215.1"/>
    <property type="molecule type" value="Genomic_DNA"/>
</dbReference>
<dbReference type="GO" id="GO:0009252">
    <property type="term" value="P:peptidoglycan biosynthetic process"/>
    <property type="evidence" value="ECO:0007669"/>
    <property type="project" value="UniProtKB-KW"/>
</dbReference>
<organism evidence="7 8">
    <name type="scientific">Treponema ruminis</name>
    <dbReference type="NCBI Taxonomy" id="744515"/>
    <lineage>
        <taxon>Bacteria</taxon>
        <taxon>Pseudomonadati</taxon>
        <taxon>Spirochaetota</taxon>
        <taxon>Spirochaetia</taxon>
        <taxon>Spirochaetales</taxon>
        <taxon>Treponemataceae</taxon>
        <taxon>Treponema</taxon>
    </lineage>
</organism>
<dbReference type="Pfam" id="PF02388">
    <property type="entry name" value="FemAB"/>
    <property type="match status" value="2"/>
</dbReference>
<protein>
    <submittedName>
        <fullName evidence="7">Lipid II:glycine glycyltransferase (Peptidoglycan interpeptide bridge formation enzyme)</fullName>
    </submittedName>
</protein>
<evidence type="ECO:0000256" key="3">
    <source>
        <dbReference type="ARBA" id="ARBA00022960"/>
    </source>
</evidence>
<sequence>MSRRFQQSEFWCAFKCAHGWTQISCEGVNVLVRTFKKSFVNFSLAYVPLAPEKGEGESEESYIARIGDFTKSLKTFLPKNTLCVRYDLPLDFATCEERDSFVKGFPSLAKKAKVGIKKNKVDIQPPDSTYLDLTKTEDELLAGMKNKWRYNVRYAAKHGVEVRAVTADSADFEKDLDSFYELYKTTAARDGIGLHPKSYYRDLLERGAKSEKSEAEGDRTKITLYIASHEGEDLAAIITLFQSDEAIYLYGCSGNNKRNLMPAYLVQWTAIKDAKAFGSKIYDFYGMPPTDDENHPMHGLYLFKTGFGGAHVHRPGSFDLPLSSMYAFYTLAENLRAFWHKKVMKKIRGR</sequence>
<dbReference type="Proteomes" id="UP000518887">
    <property type="component" value="Unassembled WGS sequence"/>
</dbReference>
<dbReference type="GO" id="GO:0016755">
    <property type="term" value="F:aminoacyltransferase activity"/>
    <property type="evidence" value="ECO:0007669"/>
    <property type="project" value="InterPro"/>
</dbReference>
<evidence type="ECO:0000313" key="8">
    <source>
        <dbReference type="Proteomes" id="UP000518887"/>
    </source>
</evidence>
<keyword evidence="2 7" id="KW-0808">Transferase</keyword>
<dbReference type="SUPFAM" id="SSF55729">
    <property type="entry name" value="Acyl-CoA N-acyltransferases (Nat)"/>
    <property type="match status" value="1"/>
</dbReference>
<evidence type="ECO:0000256" key="4">
    <source>
        <dbReference type="ARBA" id="ARBA00022984"/>
    </source>
</evidence>
<name>A0A7W8LLC3_9SPIR</name>
<evidence type="ECO:0000256" key="1">
    <source>
        <dbReference type="ARBA" id="ARBA00009943"/>
    </source>
</evidence>
<evidence type="ECO:0000256" key="2">
    <source>
        <dbReference type="ARBA" id="ARBA00022679"/>
    </source>
</evidence>
<keyword evidence="6" id="KW-0961">Cell wall biogenesis/degradation</keyword>
<comment type="similarity">
    <text evidence="1">Belongs to the FemABX family.</text>
</comment>
<keyword evidence="3" id="KW-0133">Cell shape</keyword>
<reference evidence="7 8" key="1">
    <citation type="submission" date="2020-08" db="EMBL/GenBank/DDBJ databases">
        <title>Genomic Encyclopedia of Type Strains, Phase IV (KMG-IV): sequencing the most valuable type-strain genomes for metagenomic binning, comparative biology and taxonomic classification.</title>
        <authorList>
            <person name="Goeker M."/>
        </authorList>
    </citation>
    <scope>NUCLEOTIDE SEQUENCE [LARGE SCALE GENOMIC DNA]</scope>
    <source>
        <strain evidence="7 8">DSM 103462</strain>
    </source>
</reference>
<comment type="caution">
    <text evidence="7">The sequence shown here is derived from an EMBL/GenBank/DDBJ whole genome shotgun (WGS) entry which is preliminary data.</text>
</comment>
<keyword evidence="8" id="KW-1185">Reference proteome</keyword>
<keyword evidence="4" id="KW-0573">Peptidoglycan synthesis</keyword>
<evidence type="ECO:0000313" key="7">
    <source>
        <dbReference type="EMBL" id="MBB5225215.1"/>
    </source>
</evidence>
<dbReference type="InterPro" id="IPR003447">
    <property type="entry name" value="FEMABX"/>
</dbReference>
<dbReference type="AlphaFoldDB" id="A0A7W8LLC3"/>
<dbReference type="Gene3D" id="3.40.630.30">
    <property type="match status" value="1"/>
</dbReference>
<dbReference type="InterPro" id="IPR016181">
    <property type="entry name" value="Acyl_CoA_acyltransferase"/>
</dbReference>
<keyword evidence="5" id="KW-0012">Acyltransferase</keyword>